<accession>X1LTQ5</accession>
<feature type="non-terminal residue" evidence="6">
    <location>
        <position position="182"/>
    </location>
</feature>
<protein>
    <submittedName>
        <fullName evidence="6">Uncharacterized protein</fullName>
    </submittedName>
</protein>
<dbReference type="AlphaFoldDB" id="X1LTQ5"/>
<evidence type="ECO:0000256" key="1">
    <source>
        <dbReference type="ARBA" id="ARBA00004651"/>
    </source>
</evidence>
<reference evidence="6" key="1">
    <citation type="journal article" date="2014" name="Front. Microbiol.">
        <title>High frequency of phylogenetically diverse reductive dehalogenase-homologous genes in deep subseafloor sedimentary metagenomes.</title>
        <authorList>
            <person name="Kawai M."/>
            <person name="Futagami T."/>
            <person name="Toyoda A."/>
            <person name="Takaki Y."/>
            <person name="Nishi S."/>
            <person name="Hori S."/>
            <person name="Arai W."/>
            <person name="Tsubouchi T."/>
            <person name="Morono Y."/>
            <person name="Uchiyama I."/>
            <person name="Ito T."/>
            <person name="Fujiyama A."/>
            <person name="Inagaki F."/>
            <person name="Takami H."/>
        </authorList>
    </citation>
    <scope>NUCLEOTIDE SEQUENCE</scope>
    <source>
        <strain evidence="6">Expedition CK06-06</strain>
    </source>
</reference>
<comment type="subcellular location">
    <subcellularLocation>
        <location evidence="1">Cell membrane</location>
        <topology evidence="1">Multi-pass membrane protein</topology>
    </subcellularLocation>
</comment>
<evidence type="ECO:0000256" key="3">
    <source>
        <dbReference type="ARBA" id="ARBA00022692"/>
    </source>
</evidence>
<dbReference type="InterPro" id="IPR005495">
    <property type="entry name" value="LptG/LptF_permease"/>
</dbReference>
<dbReference type="EMBL" id="BARV01008864">
    <property type="protein sequence ID" value="GAI09201.1"/>
    <property type="molecule type" value="Genomic_DNA"/>
</dbReference>
<keyword evidence="3" id="KW-0812">Transmembrane</keyword>
<keyword evidence="5" id="KW-0472">Membrane</keyword>
<dbReference type="GO" id="GO:0005886">
    <property type="term" value="C:plasma membrane"/>
    <property type="evidence" value="ECO:0007669"/>
    <property type="project" value="UniProtKB-SubCell"/>
</dbReference>
<evidence type="ECO:0000256" key="4">
    <source>
        <dbReference type="ARBA" id="ARBA00022989"/>
    </source>
</evidence>
<organism evidence="6">
    <name type="scientific">marine sediment metagenome</name>
    <dbReference type="NCBI Taxonomy" id="412755"/>
    <lineage>
        <taxon>unclassified sequences</taxon>
        <taxon>metagenomes</taxon>
        <taxon>ecological metagenomes</taxon>
    </lineage>
</organism>
<dbReference type="Pfam" id="PF03739">
    <property type="entry name" value="LptF_LptG"/>
    <property type="match status" value="1"/>
</dbReference>
<evidence type="ECO:0000313" key="6">
    <source>
        <dbReference type="EMBL" id="GAI09201.1"/>
    </source>
</evidence>
<name>X1LTQ5_9ZZZZ</name>
<keyword evidence="2" id="KW-1003">Cell membrane</keyword>
<evidence type="ECO:0000256" key="2">
    <source>
        <dbReference type="ARBA" id="ARBA00022475"/>
    </source>
</evidence>
<gene>
    <name evidence="6" type="ORF">S06H3_17684</name>
</gene>
<evidence type="ECO:0000256" key="5">
    <source>
        <dbReference type="ARBA" id="ARBA00023136"/>
    </source>
</evidence>
<sequence length="182" mass="20645">MGFSEIVVPRTNLFRKDIKRLSTIETEDRKANFSFTLSKNREMDRQNVFLENGSGLIIYAQGYRSNIKRAENVFILEPLKINAGDSVTGPVTSSGFKSRIDADSLTFSDGAWTLHNVSKRIFTSEGETLSHYETLPAPFIQLEPSDFARIDIEPEEMDYFELSNYISQVSLRGSDASEWLVD</sequence>
<proteinExistence type="predicted"/>
<comment type="caution">
    <text evidence="6">The sequence shown here is derived from an EMBL/GenBank/DDBJ whole genome shotgun (WGS) entry which is preliminary data.</text>
</comment>
<keyword evidence="4" id="KW-1133">Transmembrane helix</keyword>